<keyword evidence="2" id="KW-1185">Reference proteome</keyword>
<organism evidence="1 2">
    <name type="scientific">Pseudogulbenkiania subflava DSM 22618</name>
    <dbReference type="NCBI Taxonomy" id="1123014"/>
    <lineage>
        <taxon>Bacteria</taxon>
        <taxon>Pseudomonadati</taxon>
        <taxon>Pseudomonadota</taxon>
        <taxon>Betaproteobacteria</taxon>
        <taxon>Neisseriales</taxon>
        <taxon>Chromobacteriaceae</taxon>
        <taxon>Pseudogulbenkiania</taxon>
    </lineage>
</organism>
<dbReference type="EMBL" id="FXAG01000001">
    <property type="protein sequence ID" value="SME94768.1"/>
    <property type="molecule type" value="Genomic_DNA"/>
</dbReference>
<gene>
    <name evidence="1" type="ORF">SAMN02745746_00290</name>
</gene>
<dbReference type="Gene3D" id="3.10.129.10">
    <property type="entry name" value="Hotdog Thioesterase"/>
    <property type="match status" value="1"/>
</dbReference>
<evidence type="ECO:0000313" key="1">
    <source>
        <dbReference type="EMBL" id="SME94768.1"/>
    </source>
</evidence>
<protein>
    <submittedName>
        <fullName evidence="1">Acyl-CoA thioester hydrolase</fullName>
    </submittedName>
</protein>
<dbReference type="Proteomes" id="UP000192920">
    <property type="component" value="Unassembled WGS sequence"/>
</dbReference>
<dbReference type="SUPFAM" id="SSF54637">
    <property type="entry name" value="Thioesterase/thiol ester dehydrase-isomerase"/>
    <property type="match status" value="1"/>
</dbReference>
<proteinExistence type="predicted"/>
<dbReference type="InterPro" id="IPR029069">
    <property type="entry name" value="HotDog_dom_sf"/>
</dbReference>
<sequence>MSALTLYRDEVRAEWVDYNGHLRDAFYLLLFSYAVDALIDAIGLDAAERERSRRSVYTLEVHLNYLHELKQGTALRVDCQLLAHDSKRLHVYLTLHRGDEAEPVAVSEQMLLHVDTAQACSAPFDAAVLARVAELAAAHAGLPRPAYAGRVIGLPQRARSEADLT</sequence>
<dbReference type="Pfam" id="PF13279">
    <property type="entry name" value="4HBT_2"/>
    <property type="match status" value="1"/>
</dbReference>
<reference evidence="2" key="1">
    <citation type="submission" date="2017-04" db="EMBL/GenBank/DDBJ databases">
        <authorList>
            <person name="Varghese N."/>
            <person name="Submissions S."/>
        </authorList>
    </citation>
    <scope>NUCLEOTIDE SEQUENCE [LARGE SCALE GENOMIC DNA]</scope>
    <source>
        <strain evidence="2">DSM 22618</strain>
    </source>
</reference>
<dbReference type="GO" id="GO:0016787">
    <property type="term" value="F:hydrolase activity"/>
    <property type="evidence" value="ECO:0007669"/>
    <property type="project" value="UniProtKB-KW"/>
</dbReference>
<accession>A0A1Y6B6L6</accession>
<evidence type="ECO:0000313" key="2">
    <source>
        <dbReference type="Proteomes" id="UP000192920"/>
    </source>
</evidence>
<dbReference type="AlphaFoldDB" id="A0A1Y6B6L6"/>
<keyword evidence="1" id="KW-0378">Hydrolase</keyword>
<name>A0A1Y6B6L6_9NEIS</name>
<dbReference type="STRING" id="1123014.SAMN02745746_00290"/>
<dbReference type="CDD" id="cd00586">
    <property type="entry name" value="4HBT"/>
    <property type="match status" value="1"/>
</dbReference>
<dbReference type="RefSeq" id="WP_085274670.1">
    <property type="nucleotide sequence ID" value="NZ_FXAG01000001.1"/>
</dbReference>